<protein>
    <submittedName>
        <fullName evidence="6">Transcriptional regulator, TetR family</fullName>
    </submittedName>
</protein>
<dbReference type="EMBL" id="LN829119">
    <property type="protein sequence ID" value="CPR22043.1"/>
    <property type="molecule type" value="Genomic_DNA"/>
</dbReference>
<proteinExistence type="predicted"/>
<dbReference type="SUPFAM" id="SSF46689">
    <property type="entry name" value="Homeodomain-like"/>
    <property type="match status" value="1"/>
</dbReference>
<evidence type="ECO:0000313" key="6">
    <source>
        <dbReference type="EMBL" id="CPR22043.1"/>
    </source>
</evidence>
<name>A0A0D6JJA8_9HYPH</name>
<dbReference type="OrthoDB" id="7185252at2"/>
<dbReference type="RefSeq" id="WP_046478349.1">
    <property type="nucleotide sequence ID" value="NZ_LN829118.1"/>
</dbReference>
<dbReference type="Gene3D" id="1.10.357.10">
    <property type="entry name" value="Tetracycline Repressor, domain 2"/>
    <property type="match status" value="1"/>
</dbReference>
<dbReference type="PROSITE" id="PS50977">
    <property type="entry name" value="HTH_TETR_2"/>
    <property type="match status" value="1"/>
</dbReference>
<evidence type="ECO:0000259" key="5">
    <source>
        <dbReference type="PROSITE" id="PS50977"/>
    </source>
</evidence>
<gene>
    <name evidence="6" type="ORF">YBN1229_v1_3476</name>
</gene>
<keyword evidence="1" id="KW-0805">Transcription regulation</keyword>
<dbReference type="InterPro" id="IPR050109">
    <property type="entry name" value="HTH-type_TetR-like_transc_reg"/>
</dbReference>
<sequence length="209" mass="22869">MSSKVTDAPAVEESAKRRQIMEGARQLFLTHGFDAASMGEIARVAGVSKGTLYVYFENKESLFEAIVEDERAGQAQQVFALDASDHNVEAVLTRLGDAYVRFLCQPSAMSALRTVIGIAERMPEIGRKFYEFGPQYGIQRLSQYLEAQVKAGVVAIDDCEVAAAQFLDSCQSTMFKPVLFAAAPAPSDERIAHVIGIAVRTFMASYGKR</sequence>
<keyword evidence="3" id="KW-0804">Transcription</keyword>
<feature type="domain" description="HTH tetR-type" evidence="5">
    <location>
        <begin position="14"/>
        <end position="74"/>
    </location>
</feature>
<keyword evidence="2 4" id="KW-0238">DNA-binding</keyword>
<dbReference type="PROSITE" id="PS01081">
    <property type="entry name" value="HTH_TETR_1"/>
    <property type="match status" value="1"/>
</dbReference>
<dbReference type="InterPro" id="IPR023772">
    <property type="entry name" value="DNA-bd_HTH_TetR-type_CS"/>
</dbReference>
<keyword evidence="7" id="KW-1185">Reference proteome</keyword>
<dbReference type="Pfam" id="PF14246">
    <property type="entry name" value="TetR_C_7"/>
    <property type="match status" value="1"/>
</dbReference>
<dbReference type="Pfam" id="PF00440">
    <property type="entry name" value="TetR_N"/>
    <property type="match status" value="1"/>
</dbReference>
<dbReference type="FunFam" id="1.10.10.60:FF:000141">
    <property type="entry name" value="TetR family transcriptional regulator"/>
    <property type="match status" value="1"/>
</dbReference>
<dbReference type="SUPFAM" id="SSF48498">
    <property type="entry name" value="Tetracyclin repressor-like, C-terminal domain"/>
    <property type="match status" value="1"/>
</dbReference>
<dbReference type="GO" id="GO:0003700">
    <property type="term" value="F:DNA-binding transcription factor activity"/>
    <property type="evidence" value="ECO:0007669"/>
    <property type="project" value="TreeGrafter"/>
</dbReference>
<dbReference type="PANTHER" id="PTHR30055">
    <property type="entry name" value="HTH-TYPE TRANSCRIPTIONAL REGULATOR RUTR"/>
    <property type="match status" value="1"/>
</dbReference>
<dbReference type="PRINTS" id="PR00455">
    <property type="entry name" value="HTHTETR"/>
</dbReference>
<dbReference type="Proteomes" id="UP000033187">
    <property type="component" value="Chromosome 1"/>
</dbReference>
<reference evidence="7" key="1">
    <citation type="submission" date="2015-02" db="EMBL/GenBank/DDBJ databases">
        <authorList>
            <person name="Chooi Y.-H."/>
        </authorList>
    </citation>
    <scope>NUCLEOTIDE SEQUENCE [LARGE SCALE GENOMIC DNA]</scope>
    <source>
        <strain evidence="7">strain Y</strain>
    </source>
</reference>
<evidence type="ECO:0000256" key="1">
    <source>
        <dbReference type="ARBA" id="ARBA00023015"/>
    </source>
</evidence>
<dbReference type="InterPro" id="IPR036271">
    <property type="entry name" value="Tet_transcr_reg_TetR-rel_C_sf"/>
</dbReference>
<evidence type="ECO:0000256" key="3">
    <source>
        <dbReference type="ARBA" id="ARBA00023163"/>
    </source>
</evidence>
<dbReference type="InterPro" id="IPR039536">
    <property type="entry name" value="TetR_C_Proteobacteria"/>
</dbReference>
<evidence type="ECO:0000256" key="4">
    <source>
        <dbReference type="PROSITE-ProRule" id="PRU00335"/>
    </source>
</evidence>
<feature type="DNA-binding region" description="H-T-H motif" evidence="4">
    <location>
        <begin position="37"/>
        <end position="56"/>
    </location>
</feature>
<dbReference type="PANTHER" id="PTHR30055:SF146">
    <property type="entry name" value="HTH-TYPE TRANSCRIPTIONAL DUAL REGULATOR CECR"/>
    <property type="match status" value="1"/>
</dbReference>
<accession>A0A0D6JJA8</accession>
<evidence type="ECO:0000256" key="2">
    <source>
        <dbReference type="ARBA" id="ARBA00023125"/>
    </source>
</evidence>
<dbReference type="InterPro" id="IPR001647">
    <property type="entry name" value="HTH_TetR"/>
</dbReference>
<dbReference type="GO" id="GO:0000976">
    <property type="term" value="F:transcription cis-regulatory region binding"/>
    <property type="evidence" value="ECO:0007669"/>
    <property type="project" value="TreeGrafter"/>
</dbReference>
<dbReference type="KEGG" id="fiy:BN1229_v1_3476"/>
<dbReference type="InterPro" id="IPR009057">
    <property type="entry name" value="Homeodomain-like_sf"/>
</dbReference>
<organism evidence="6 7">
    <name type="scientific">Candidatus Filomicrobium marinum</name>
    <dbReference type="NCBI Taxonomy" id="1608628"/>
    <lineage>
        <taxon>Bacteria</taxon>
        <taxon>Pseudomonadati</taxon>
        <taxon>Pseudomonadota</taxon>
        <taxon>Alphaproteobacteria</taxon>
        <taxon>Hyphomicrobiales</taxon>
        <taxon>Hyphomicrobiaceae</taxon>
        <taxon>Filomicrobium</taxon>
    </lineage>
</organism>
<dbReference type="AlphaFoldDB" id="A0A0D6JJA8"/>
<dbReference type="KEGG" id="fil:BN1229_v1_2438"/>
<evidence type="ECO:0000313" key="7">
    <source>
        <dbReference type="Proteomes" id="UP000033187"/>
    </source>
</evidence>
<dbReference type="Gene3D" id="1.10.10.60">
    <property type="entry name" value="Homeodomain-like"/>
    <property type="match status" value="1"/>
</dbReference>